<dbReference type="GO" id="GO:0005783">
    <property type="term" value="C:endoplasmic reticulum"/>
    <property type="evidence" value="ECO:0007669"/>
    <property type="project" value="UniProtKB-SubCell"/>
</dbReference>
<keyword evidence="9" id="KW-0333">Golgi apparatus</keyword>
<dbReference type="AlphaFoldDB" id="A0A653BSG5"/>
<dbReference type="Pfam" id="PF13890">
    <property type="entry name" value="Rab3-GTPase_cat"/>
    <property type="match status" value="1"/>
</dbReference>
<dbReference type="EMBL" id="CAACVG010004607">
    <property type="protein sequence ID" value="VEN38522.1"/>
    <property type="molecule type" value="Genomic_DNA"/>
</dbReference>
<organism evidence="12 13">
    <name type="scientific">Callosobruchus maculatus</name>
    <name type="common">Southern cowpea weevil</name>
    <name type="synonym">Pulse bruchid</name>
    <dbReference type="NCBI Taxonomy" id="64391"/>
    <lineage>
        <taxon>Eukaryota</taxon>
        <taxon>Metazoa</taxon>
        <taxon>Ecdysozoa</taxon>
        <taxon>Arthropoda</taxon>
        <taxon>Hexapoda</taxon>
        <taxon>Insecta</taxon>
        <taxon>Pterygota</taxon>
        <taxon>Neoptera</taxon>
        <taxon>Endopterygota</taxon>
        <taxon>Coleoptera</taxon>
        <taxon>Polyphaga</taxon>
        <taxon>Cucujiformia</taxon>
        <taxon>Chrysomeloidea</taxon>
        <taxon>Chrysomelidae</taxon>
        <taxon>Bruchinae</taxon>
        <taxon>Bruchini</taxon>
        <taxon>Callosobruchus</taxon>
    </lineage>
</organism>
<dbReference type="InterPro" id="IPR045700">
    <property type="entry name" value="Rab3GAP1"/>
</dbReference>
<feature type="domain" description="Rab3GAP catalytic subunit C-terminal" evidence="11">
    <location>
        <begin position="765"/>
        <end position="897"/>
    </location>
</feature>
<evidence type="ECO:0000256" key="2">
    <source>
        <dbReference type="ARBA" id="ARBA00004240"/>
    </source>
</evidence>
<evidence type="ECO:0000256" key="8">
    <source>
        <dbReference type="ARBA" id="ARBA00022824"/>
    </source>
</evidence>
<keyword evidence="6" id="KW-0343">GTPase activation</keyword>
<name>A0A653BSG5_CALMS</name>
<evidence type="ECO:0000256" key="5">
    <source>
        <dbReference type="ARBA" id="ARBA00015817"/>
    </source>
</evidence>
<evidence type="ECO:0000256" key="6">
    <source>
        <dbReference type="ARBA" id="ARBA00022468"/>
    </source>
</evidence>
<evidence type="ECO:0000256" key="7">
    <source>
        <dbReference type="ARBA" id="ARBA00022490"/>
    </source>
</evidence>
<dbReference type="OrthoDB" id="17346at2759"/>
<evidence type="ECO:0000256" key="1">
    <source>
        <dbReference type="ARBA" id="ARBA00004222"/>
    </source>
</evidence>
<proteinExistence type="inferred from homology"/>
<dbReference type="InterPro" id="IPR026147">
    <property type="entry name" value="Rab3GAP1_conserved"/>
</dbReference>
<dbReference type="PANTHER" id="PTHR21422">
    <property type="entry name" value="RAB3 GTPASE-ACTIVATING PROTEIN CATALYTIC SUBUNIT"/>
    <property type="match status" value="1"/>
</dbReference>
<protein>
    <recommendedName>
        <fullName evidence="5">Rab3 GTPase-activating protein catalytic subunit</fullName>
    </recommendedName>
</protein>
<dbReference type="Pfam" id="PF19533">
    <property type="entry name" value="Rab3-GAP_cat_C"/>
    <property type="match status" value="1"/>
</dbReference>
<evidence type="ECO:0000256" key="4">
    <source>
        <dbReference type="ARBA" id="ARBA00008856"/>
    </source>
</evidence>
<sequence>MNEEIDDSEFYHQDFTTASEWEIFIARMEEIINQWKTDEQNSEAPIQQCGIWEIQTEKITFADFEFNLLFYRKKNDFADTSESSEENEKQTKSPIDTLYDFELYNENDYAEHCCLSSWYGLDEYYILTPTGNVGITTESKIKTLLSSAYVVSSSLNCERPIFIQIREKWQRCYLGVYEGDGIRTNFEMVHLRKGPSHCYYLNGLLDMFKSKIMSPSSLDCVTVSVQLKYNLSDFGSFQWKQDHLDHENLDVDILPFGVTVDPVSCLVFKASWNHLADNLVMDSEGHSDFDPMTAPKWSCLVKMTSEPVCLLGDSLLEFLNNLTGNSTVYDMLGDYAALPSVESNPLDLLTEPAVPTITSLLSKAARRSSKSNRGNPPIAESILVSLLYYLFPDADENSGFPYGGKEDKENSEKTNEKGIFKNLEDEFKGFKTCSKDSLTWRLSIVLTHALQSLGGVKALAHIWYEFVQEMRYRWEKSMPIPGLAPGFPDLRTCLLNQKLQMLNCCIERKLSRENSQTQFDSAENSDDEEFFDCWSEKTEEESKRKHSLWNQPVGRLSRFGDMKLLKTGDPLYIPITQEPVLKTEDQLEEDTDVLLKLGSNAEATELRARIMSASLLSDMESFKAANPGSIVEDFIRWYSPRDWVEEEELDEWGQKKGHLSPRMLIEDNNIWVQMWESAKPVPAARQKRLFDDTREAEKVLQFLDFRTIGQICQLTIPVLAHCAIYRLAEEAHLVSAELADAAVKIQSLLRHGERISRDVKFQPRRFEAFVQEVNSLQYKFNPSGAQNETISRMVAYMVTGKEVEIEDKDNSEVGGRIVSMFTEVQKIANLVSNENSESARSATKSVFPAPAEKEFVLRVNAVKPASYSAKCPQFLKAVVNRQEFRLAGAFSDDIAFF</sequence>
<gene>
    <name evidence="12" type="ORF">CALMAC_LOCUS3394</name>
</gene>
<keyword evidence="13" id="KW-1185">Reference proteome</keyword>
<dbReference type="PANTHER" id="PTHR21422:SF9">
    <property type="entry name" value="RAB3 GTPASE-ACTIVATING PROTEIN CATALYTIC SUBUNIT"/>
    <property type="match status" value="1"/>
</dbReference>
<comment type="subcellular location">
    <subcellularLocation>
        <location evidence="3">Cytoplasm</location>
    </subcellularLocation>
    <subcellularLocation>
        <location evidence="2">Endoplasmic reticulum</location>
    </subcellularLocation>
    <subcellularLocation>
        <location evidence="1">Golgi apparatus</location>
        <location evidence="1">cis-Golgi network</location>
    </subcellularLocation>
</comment>
<evidence type="ECO:0000259" key="10">
    <source>
        <dbReference type="Pfam" id="PF13890"/>
    </source>
</evidence>
<comment type="similarity">
    <text evidence="4">Belongs to the Rab3-GAP catalytic subunit family.</text>
</comment>
<evidence type="ECO:0000313" key="13">
    <source>
        <dbReference type="Proteomes" id="UP000410492"/>
    </source>
</evidence>
<evidence type="ECO:0000259" key="11">
    <source>
        <dbReference type="Pfam" id="PF19533"/>
    </source>
</evidence>
<evidence type="ECO:0000256" key="9">
    <source>
        <dbReference type="ARBA" id="ARBA00023034"/>
    </source>
</evidence>
<accession>A0A653BSG5</accession>
<dbReference type="GO" id="GO:0005096">
    <property type="term" value="F:GTPase activator activity"/>
    <property type="evidence" value="ECO:0007669"/>
    <property type="project" value="UniProtKB-KW"/>
</dbReference>
<evidence type="ECO:0000256" key="3">
    <source>
        <dbReference type="ARBA" id="ARBA00004496"/>
    </source>
</evidence>
<reference evidence="12 13" key="1">
    <citation type="submission" date="2019-01" db="EMBL/GenBank/DDBJ databases">
        <authorList>
            <person name="Sayadi A."/>
        </authorList>
    </citation>
    <scope>NUCLEOTIDE SEQUENCE [LARGE SCALE GENOMIC DNA]</scope>
</reference>
<dbReference type="Proteomes" id="UP000410492">
    <property type="component" value="Unassembled WGS sequence"/>
</dbReference>
<keyword evidence="7" id="KW-0963">Cytoplasm</keyword>
<feature type="domain" description="Rab3GAP catalytic subunit conserved" evidence="10">
    <location>
        <begin position="550"/>
        <end position="703"/>
    </location>
</feature>
<evidence type="ECO:0000313" key="12">
    <source>
        <dbReference type="EMBL" id="VEN38522.1"/>
    </source>
</evidence>
<keyword evidence="8" id="KW-0256">Endoplasmic reticulum</keyword>
<dbReference type="InterPro" id="IPR045698">
    <property type="entry name" value="Rab3GAP1_C"/>
</dbReference>
<dbReference type="GO" id="GO:0005794">
    <property type="term" value="C:Golgi apparatus"/>
    <property type="evidence" value="ECO:0007669"/>
    <property type="project" value="UniProtKB-SubCell"/>
</dbReference>